<dbReference type="PANTHER" id="PTHR21391:SF0">
    <property type="entry name" value="AT04489P-RELATED"/>
    <property type="match status" value="1"/>
</dbReference>
<keyword evidence="3" id="KW-1185">Reference proteome</keyword>
<dbReference type="HOGENOM" id="CLU_035279_0_0_1"/>
<keyword evidence="1" id="KW-0802">TPR repeat</keyword>
<dbReference type="FunCoup" id="B4M4H5">
    <property type="interactions" value="44"/>
</dbReference>
<dbReference type="AlphaFoldDB" id="B4M4H5"/>
<dbReference type="OrthoDB" id="7752111at2759"/>
<dbReference type="SUPFAM" id="SSF48452">
    <property type="entry name" value="TPR-like"/>
    <property type="match status" value="1"/>
</dbReference>
<reference evidence="2 3" key="1">
    <citation type="journal article" date="2007" name="Nature">
        <title>Evolution of genes and genomes on the Drosophila phylogeny.</title>
        <authorList>
            <consortium name="Drosophila 12 Genomes Consortium"/>
            <person name="Clark A.G."/>
            <person name="Eisen M.B."/>
            <person name="Smith D.R."/>
            <person name="Bergman C.M."/>
            <person name="Oliver B."/>
            <person name="Markow T.A."/>
            <person name="Kaufman T.C."/>
            <person name="Kellis M."/>
            <person name="Gelbart W."/>
            <person name="Iyer V.N."/>
            <person name="Pollard D.A."/>
            <person name="Sackton T.B."/>
            <person name="Larracuente A.M."/>
            <person name="Singh N.D."/>
            <person name="Abad J.P."/>
            <person name="Abt D.N."/>
            <person name="Adryan B."/>
            <person name="Aguade M."/>
            <person name="Akashi H."/>
            <person name="Anderson W.W."/>
            <person name="Aquadro C.F."/>
            <person name="Ardell D.H."/>
            <person name="Arguello R."/>
            <person name="Artieri C.G."/>
            <person name="Barbash D.A."/>
            <person name="Barker D."/>
            <person name="Barsanti P."/>
            <person name="Batterham P."/>
            <person name="Batzoglou S."/>
            <person name="Begun D."/>
            <person name="Bhutkar A."/>
            <person name="Blanco E."/>
            <person name="Bosak S.A."/>
            <person name="Bradley R.K."/>
            <person name="Brand A.D."/>
            <person name="Brent M.R."/>
            <person name="Brooks A.N."/>
            <person name="Brown R.H."/>
            <person name="Butlin R.K."/>
            <person name="Caggese C."/>
            <person name="Calvi B.R."/>
            <person name="Bernardo de Carvalho A."/>
            <person name="Caspi A."/>
            <person name="Castrezana S."/>
            <person name="Celniker S.E."/>
            <person name="Chang J.L."/>
            <person name="Chapple C."/>
            <person name="Chatterji S."/>
            <person name="Chinwalla A."/>
            <person name="Civetta A."/>
            <person name="Clifton S.W."/>
            <person name="Comeron J.M."/>
            <person name="Costello J.C."/>
            <person name="Coyne J.A."/>
            <person name="Daub J."/>
            <person name="David R.G."/>
            <person name="Delcher A.L."/>
            <person name="Delehaunty K."/>
            <person name="Do C.B."/>
            <person name="Ebling H."/>
            <person name="Edwards K."/>
            <person name="Eickbush T."/>
            <person name="Evans J.D."/>
            <person name="Filipski A."/>
            <person name="Findeiss S."/>
            <person name="Freyhult E."/>
            <person name="Fulton L."/>
            <person name="Fulton R."/>
            <person name="Garcia A.C."/>
            <person name="Gardiner A."/>
            <person name="Garfield D.A."/>
            <person name="Garvin B.E."/>
            <person name="Gibson G."/>
            <person name="Gilbert D."/>
            <person name="Gnerre S."/>
            <person name="Godfrey J."/>
            <person name="Good R."/>
            <person name="Gotea V."/>
            <person name="Gravely B."/>
            <person name="Greenberg A.J."/>
            <person name="Griffiths-Jones S."/>
            <person name="Gross S."/>
            <person name="Guigo R."/>
            <person name="Gustafson E.A."/>
            <person name="Haerty W."/>
            <person name="Hahn M.W."/>
            <person name="Halligan D.L."/>
            <person name="Halpern A.L."/>
            <person name="Halter G.M."/>
            <person name="Han M.V."/>
            <person name="Heger A."/>
            <person name="Hillier L."/>
            <person name="Hinrichs A.S."/>
            <person name="Holmes I."/>
            <person name="Hoskins R.A."/>
            <person name="Hubisz M.J."/>
            <person name="Hultmark D."/>
            <person name="Huntley M.A."/>
            <person name="Jaffe D.B."/>
            <person name="Jagadeeshan S."/>
            <person name="Jeck W.R."/>
            <person name="Johnson J."/>
            <person name="Jones C.D."/>
            <person name="Jordan W.C."/>
            <person name="Karpen G.H."/>
            <person name="Kataoka E."/>
            <person name="Keightley P.D."/>
            <person name="Kheradpour P."/>
            <person name="Kirkness E.F."/>
            <person name="Koerich L.B."/>
            <person name="Kristiansen K."/>
            <person name="Kudrna D."/>
            <person name="Kulathinal R.J."/>
            <person name="Kumar S."/>
            <person name="Kwok R."/>
            <person name="Lander E."/>
            <person name="Langley C.H."/>
            <person name="Lapoint R."/>
            <person name="Lazzaro B.P."/>
            <person name="Lee S.J."/>
            <person name="Levesque L."/>
            <person name="Li R."/>
            <person name="Lin C.F."/>
            <person name="Lin M.F."/>
            <person name="Lindblad-Toh K."/>
            <person name="Llopart A."/>
            <person name="Long M."/>
            <person name="Low L."/>
            <person name="Lozovsky E."/>
            <person name="Lu J."/>
            <person name="Luo M."/>
            <person name="Machado C.A."/>
            <person name="Makalowski W."/>
            <person name="Marzo M."/>
            <person name="Matsuda M."/>
            <person name="Matzkin L."/>
            <person name="McAllister B."/>
            <person name="McBride C.S."/>
            <person name="McKernan B."/>
            <person name="McKernan K."/>
            <person name="Mendez-Lago M."/>
            <person name="Minx P."/>
            <person name="Mollenhauer M.U."/>
            <person name="Montooth K."/>
            <person name="Mount S.M."/>
            <person name="Mu X."/>
            <person name="Myers E."/>
            <person name="Negre B."/>
            <person name="Newfeld S."/>
            <person name="Nielsen R."/>
            <person name="Noor M.A."/>
            <person name="O'Grady P."/>
            <person name="Pachter L."/>
            <person name="Papaceit M."/>
            <person name="Parisi M.J."/>
            <person name="Parisi M."/>
            <person name="Parts L."/>
            <person name="Pedersen J.S."/>
            <person name="Pesole G."/>
            <person name="Phillippy A.M."/>
            <person name="Ponting C.P."/>
            <person name="Pop M."/>
            <person name="Porcelli D."/>
            <person name="Powell J.R."/>
            <person name="Prohaska S."/>
            <person name="Pruitt K."/>
            <person name="Puig M."/>
            <person name="Quesneville H."/>
            <person name="Ram K.R."/>
            <person name="Rand D."/>
            <person name="Rasmussen M.D."/>
            <person name="Reed L.K."/>
            <person name="Reenan R."/>
            <person name="Reily A."/>
            <person name="Remington K.A."/>
            <person name="Rieger T.T."/>
            <person name="Ritchie M.G."/>
            <person name="Robin C."/>
            <person name="Rogers Y.H."/>
            <person name="Rohde C."/>
            <person name="Rozas J."/>
            <person name="Rubenfield M.J."/>
            <person name="Ruiz A."/>
            <person name="Russo S."/>
            <person name="Salzberg S.L."/>
            <person name="Sanchez-Gracia A."/>
            <person name="Saranga D.J."/>
            <person name="Sato H."/>
            <person name="Schaeffer S.W."/>
            <person name="Schatz M.C."/>
            <person name="Schlenke T."/>
            <person name="Schwartz R."/>
            <person name="Segarra C."/>
            <person name="Singh R.S."/>
            <person name="Sirot L."/>
            <person name="Sirota M."/>
            <person name="Sisneros N.B."/>
            <person name="Smith C.D."/>
            <person name="Smith T.F."/>
            <person name="Spieth J."/>
            <person name="Stage D.E."/>
            <person name="Stark A."/>
            <person name="Stephan W."/>
            <person name="Strausberg R.L."/>
            <person name="Strempel S."/>
            <person name="Sturgill D."/>
            <person name="Sutton G."/>
            <person name="Sutton G.G."/>
            <person name="Tao W."/>
            <person name="Teichmann S."/>
            <person name="Tobari Y.N."/>
            <person name="Tomimura Y."/>
            <person name="Tsolas J.M."/>
            <person name="Valente V.L."/>
            <person name="Venter E."/>
            <person name="Venter J.C."/>
            <person name="Vicario S."/>
            <person name="Vieira F.G."/>
            <person name="Vilella A.J."/>
            <person name="Villasante A."/>
            <person name="Walenz B."/>
            <person name="Wang J."/>
            <person name="Wasserman M."/>
            <person name="Watts T."/>
            <person name="Wilson D."/>
            <person name="Wilson R.K."/>
            <person name="Wing R.A."/>
            <person name="Wolfner M.F."/>
            <person name="Wong A."/>
            <person name="Wong G.K."/>
            <person name="Wu C.I."/>
            <person name="Wu G."/>
            <person name="Yamamoto D."/>
            <person name="Yang H.P."/>
            <person name="Yang S.P."/>
            <person name="Yorke J.A."/>
            <person name="Yoshida K."/>
            <person name="Zdobnov E."/>
            <person name="Zhang P."/>
            <person name="Zhang Y."/>
            <person name="Zimin A.V."/>
            <person name="Baldwin J."/>
            <person name="Abdouelleil A."/>
            <person name="Abdulkadir J."/>
            <person name="Abebe A."/>
            <person name="Abera B."/>
            <person name="Abreu J."/>
            <person name="Acer S.C."/>
            <person name="Aftuck L."/>
            <person name="Alexander A."/>
            <person name="An P."/>
            <person name="Anderson E."/>
            <person name="Anderson S."/>
            <person name="Arachi H."/>
            <person name="Azer M."/>
            <person name="Bachantsang P."/>
            <person name="Barry A."/>
            <person name="Bayul T."/>
            <person name="Berlin A."/>
            <person name="Bessette D."/>
            <person name="Bloom T."/>
            <person name="Blye J."/>
            <person name="Boguslavskiy L."/>
            <person name="Bonnet C."/>
            <person name="Boukhgalter B."/>
            <person name="Bourzgui I."/>
            <person name="Brown A."/>
            <person name="Cahill P."/>
            <person name="Channer S."/>
            <person name="Cheshatsang Y."/>
            <person name="Chuda L."/>
            <person name="Citroen M."/>
            <person name="Collymore A."/>
            <person name="Cooke P."/>
            <person name="Costello M."/>
            <person name="D'Aco K."/>
            <person name="Daza R."/>
            <person name="De Haan G."/>
            <person name="DeGray S."/>
            <person name="DeMaso C."/>
            <person name="Dhargay N."/>
            <person name="Dooley K."/>
            <person name="Dooley E."/>
            <person name="Doricent M."/>
            <person name="Dorje P."/>
            <person name="Dorjee K."/>
            <person name="Dupes A."/>
            <person name="Elong R."/>
            <person name="Falk J."/>
            <person name="Farina A."/>
            <person name="Faro S."/>
            <person name="Ferguson D."/>
            <person name="Fisher S."/>
            <person name="Foley C.D."/>
            <person name="Franke A."/>
            <person name="Friedrich D."/>
            <person name="Gadbois L."/>
            <person name="Gearin G."/>
            <person name="Gearin C.R."/>
            <person name="Giannoukos G."/>
            <person name="Goode T."/>
            <person name="Graham J."/>
            <person name="Grandbois E."/>
            <person name="Grewal S."/>
            <person name="Gyaltsen K."/>
            <person name="Hafez N."/>
            <person name="Hagos B."/>
            <person name="Hall J."/>
            <person name="Henson C."/>
            <person name="Hollinger A."/>
            <person name="Honan T."/>
            <person name="Huard M.D."/>
            <person name="Hughes L."/>
            <person name="Hurhula B."/>
            <person name="Husby M.E."/>
            <person name="Kamat A."/>
            <person name="Kanga B."/>
            <person name="Kashin S."/>
            <person name="Khazanovich D."/>
            <person name="Kisner P."/>
            <person name="Lance K."/>
            <person name="Lara M."/>
            <person name="Lee W."/>
            <person name="Lennon N."/>
            <person name="Letendre F."/>
            <person name="LeVine R."/>
            <person name="Lipovsky A."/>
            <person name="Liu X."/>
            <person name="Liu J."/>
            <person name="Liu S."/>
            <person name="Lokyitsang T."/>
            <person name="Lokyitsang Y."/>
            <person name="Lubonja R."/>
            <person name="Lui A."/>
            <person name="MacDonald P."/>
            <person name="Magnisalis V."/>
            <person name="Maru K."/>
            <person name="Matthews C."/>
            <person name="McCusker W."/>
            <person name="McDonough S."/>
            <person name="Mehta T."/>
            <person name="Meldrim J."/>
            <person name="Meneus L."/>
            <person name="Mihai O."/>
            <person name="Mihalev A."/>
            <person name="Mihova T."/>
            <person name="Mittelman R."/>
            <person name="Mlenga V."/>
            <person name="Montmayeur A."/>
            <person name="Mulrain L."/>
            <person name="Navidi A."/>
            <person name="Naylor J."/>
            <person name="Negash T."/>
            <person name="Nguyen T."/>
            <person name="Nguyen N."/>
            <person name="Nicol R."/>
            <person name="Norbu C."/>
            <person name="Norbu N."/>
            <person name="Novod N."/>
            <person name="O'Neill B."/>
            <person name="Osman S."/>
            <person name="Markiewicz E."/>
            <person name="Oyono O.L."/>
            <person name="Patti C."/>
            <person name="Phunkhang P."/>
            <person name="Pierre F."/>
            <person name="Priest M."/>
            <person name="Raghuraman S."/>
            <person name="Rege F."/>
            <person name="Reyes R."/>
            <person name="Rise C."/>
            <person name="Rogov P."/>
            <person name="Ross K."/>
            <person name="Ryan E."/>
            <person name="Settipalli S."/>
            <person name="Shea T."/>
            <person name="Sherpa N."/>
            <person name="Shi L."/>
            <person name="Shih D."/>
            <person name="Sparrow T."/>
            <person name="Spaulding J."/>
            <person name="Stalker J."/>
            <person name="Stange-Thomann N."/>
            <person name="Stavropoulos S."/>
            <person name="Stone C."/>
            <person name="Strader C."/>
            <person name="Tesfaye S."/>
            <person name="Thomson T."/>
            <person name="Thoulutsang Y."/>
            <person name="Thoulutsang D."/>
            <person name="Topham K."/>
            <person name="Topping I."/>
            <person name="Tsamla T."/>
            <person name="Vassiliev H."/>
            <person name="Vo A."/>
            <person name="Wangchuk T."/>
            <person name="Wangdi T."/>
            <person name="Weiand M."/>
            <person name="Wilkinson J."/>
            <person name="Wilson A."/>
            <person name="Yadav S."/>
            <person name="Young G."/>
            <person name="Yu Q."/>
            <person name="Zembek L."/>
            <person name="Zhong D."/>
            <person name="Zimmer A."/>
            <person name="Zwirko Z."/>
            <person name="Jaffe D.B."/>
            <person name="Alvarez P."/>
            <person name="Brockman W."/>
            <person name="Butler J."/>
            <person name="Chin C."/>
            <person name="Gnerre S."/>
            <person name="Grabherr M."/>
            <person name="Kleber M."/>
            <person name="Mauceli E."/>
            <person name="MacCallum I."/>
        </authorList>
    </citation>
    <scope>NUCLEOTIDE SEQUENCE [LARGE SCALE GENOMIC DNA]</scope>
    <source>
        <strain evidence="3">Tucson 15010-1051.87</strain>
    </source>
</reference>
<protein>
    <submittedName>
        <fullName evidence="2">Uncharacterized protein</fullName>
    </submittedName>
</protein>
<evidence type="ECO:0000256" key="1">
    <source>
        <dbReference type="PROSITE-ProRule" id="PRU00339"/>
    </source>
</evidence>
<evidence type="ECO:0000313" key="3">
    <source>
        <dbReference type="Proteomes" id="UP000008792"/>
    </source>
</evidence>
<dbReference type="InParanoid" id="B4M4H5"/>
<gene>
    <name evidence="2" type="primary">Dvir\GJ10942</name>
    <name evidence="2" type="ORF">Dvir_GJ10942</name>
</gene>
<sequence length="587" mass="68449">MSQSAELYAPSAGVQKHLEPWQVLKWTDGQLRAMYTDWGSYFVHRQNLHAGSRYFDAALEIDPNDTKVLLRRSQIKRKVARAPEALIDCLKAKDTLKRKSRFNFDPEINLEICDALYESNKFEDAKRNLHYNLRLFCYSQARPLLNRLSVVNGNIHDALSDETAPAVHILIDKMTTGLAKQPTYVKPDCDVLSILEKEEEFLSPLEKKRRERRFKTYSQAYLNKSWMDVSFLKSLRENPSLLLKESVESTKYLKRLANEKYKTVRTFTKMLHARCPMYSKHIKTYPNNELYLKNQEENFFRIQYQTRRNMFKILRTIRALISKHELKKLTKFVDEVTGDYVTIKTHRIMPWKFEFINEVYNYLGLARINEYKISSALKTLSGRTRLLNLLKIPIELGTAANVKLNNIMQIKREQLVDPKAEIFKQRIARFESRMRFAKYPIERSYLYHEAAQANLDNHSFDTCCLLARKSMDEAIKGNSYVWAALSALIACKAHTVLGKVERQKEMLTIAFKYAKRLKNIDLILFIDICLKVNSEEMELKKALIASEGSGKRRVRRSLTSLDASIDNSPVRNSKAMIHEVGEDQLEE</sequence>
<organism evidence="2 3">
    <name type="scientific">Drosophila virilis</name>
    <name type="common">Fruit fly</name>
    <dbReference type="NCBI Taxonomy" id="7244"/>
    <lineage>
        <taxon>Eukaryota</taxon>
        <taxon>Metazoa</taxon>
        <taxon>Ecdysozoa</taxon>
        <taxon>Arthropoda</taxon>
        <taxon>Hexapoda</taxon>
        <taxon>Insecta</taxon>
        <taxon>Pterygota</taxon>
        <taxon>Neoptera</taxon>
        <taxon>Endopterygota</taxon>
        <taxon>Diptera</taxon>
        <taxon>Brachycera</taxon>
        <taxon>Muscomorpha</taxon>
        <taxon>Ephydroidea</taxon>
        <taxon>Drosophilidae</taxon>
        <taxon>Drosophila</taxon>
    </lineage>
</organism>
<dbReference type="Gene3D" id="1.25.40.10">
    <property type="entry name" value="Tetratricopeptide repeat domain"/>
    <property type="match status" value="1"/>
</dbReference>
<dbReference type="eggNOG" id="ENOG502S15H">
    <property type="taxonomic scope" value="Eukaryota"/>
</dbReference>
<evidence type="ECO:0000313" key="2">
    <source>
        <dbReference type="EMBL" id="EDW59536.2"/>
    </source>
</evidence>
<dbReference type="EMBL" id="CH940652">
    <property type="protein sequence ID" value="EDW59536.2"/>
    <property type="molecule type" value="Genomic_DNA"/>
</dbReference>
<accession>B4M4H5</accession>
<dbReference type="InterPro" id="IPR019734">
    <property type="entry name" value="TPR_rpt"/>
</dbReference>
<dbReference type="PANTHER" id="PTHR21391">
    <property type="entry name" value="AT04489P-RELATED"/>
    <property type="match status" value="1"/>
</dbReference>
<dbReference type="STRING" id="7244.B4M4H5"/>
<dbReference type="PROSITE" id="PS50005">
    <property type="entry name" value="TPR"/>
    <property type="match status" value="1"/>
</dbReference>
<dbReference type="Proteomes" id="UP000008792">
    <property type="component" value="Unassembled WGS sequence"/>
</dbReference>
<dbReference type="InterPro" id="IPR011990">
    <property type="entry name" value="TPR-like_helical_dom_sf"/>
</dbReference>
<feature type="repeat" description="TPR" evidence="1">
    <location>
        <begin position="32"/>
        <end position="65"/>
    </location>
</feature>
<proteinExistence type="predicted"/>
<dbReference type="KEGG" id="dvi:6632525"/>
<name>B4M4H5_DROVI</name>